<evidence type="ECO:0000256" key="1">
    <source>
        <dbReference type="SAM" id="MobiDB-lite"/>
    </source>
</evidence>
<comment type="caution">
    <text evidence="2">The sequence shown here is derived from an EMBL/GenBank/DDBJ whole genome shotgun (WGS) entry which is preliminary data.</text>
</comment>
<keyword evidence="3" id="KW-1185">Reference proteome</keyword>
<feature type="region of interest" description="Disordered" evidence="1">
    <location>
        <begin position="1"/>
        <end position="112"/>
    </location>
</feature>
<reference evidence="2" key="2">
    <citation type="journal article" date="2019" name="IMA Fungus">
        <title>Genome sequencing and comparison of five Tilletia species to identify candidate genes for the detection of regulated species infecting wheat.</title>
        <authorList>
            <person name="Nguyen H.D.T."/>
            <person name="Sultana T."/>
            <person name="Kesanakurti P."/>
            <person name="Hambleton S."/>
        </authorList>
    </citation>
    <scope>NUCLEOTIDE SEQUENCE</scope>
    <source>
        <strain evidence="2">DAOMC 236422</strain>
    </source>
</reference>
<protein>
    <submittedName>
        <fullName evidence="2">Uncharacterized protein</fullName>
    </submittedName>
</protein>
<gene>
    <name evidence="2" type="ORF">A4X09_0g6020</name>
</gene>
<evidence type="ECO:0000313" key="3">
    <source>
        <dbReference type="Proteomes" id="UP000078113"/>
    </source>
</evidence>
<feature type="compositionally biased region" description="Polar residues" evidence="1">
    <location>
        <begin position="31"/>
        <end position="41"/>
    </location>
</feature>
<organism evidence="2 3">
    <name type="scientific">Tilletia walkeri</name>
    <dbReference type="NCBI Taxonomy" id="117179"/>
    <lineage>
        <taxon>Eukaryota</taxon>
        <taxon>Fungi</taxon>
        <taxon>Dikarya</taxon>
        <taxon>Basidiomycota</taxon>
        <taxon>Ustilaginomycotina</taxon>
        <taxon>Exobasidiomycetes</taxon>
        <taxon>Tilletiales</taxon>
        <taxon>Tilletiaceae</taxon>
        <taxon>Tilletia</taxon>
    </lineage>
</organism>
<name>A0A8X7N3G2_9BASI</name>
<feature type="compositionally biased region" description="Low complexity" evidence="1">
    <location>
        <begin position="198"/>
        <end position="224"/>
    </location>
</feature>
<dbReference type="AlphaFoldDB" id="A0A8X7N3G2"/>
<dbReference type="EMBL" id="LWDG02000349">
    <property type="protein sequence ID" value="KAE8266326.1"/>
    <property type="molecule type" value="Genomic_DNA"/>
</dbReference>
<feature type="compositionally biased region" description="Low complexity" evidence="1">
    <location>
        <begin position="73"/>
        <end position="97"/>
    </location>
</feature>
<evidence type="ECO:0000313" key="2">
    <source>
        <dbReference type="EMBL" id="KAE8266326.1"/>
    </source>
</evidence>
<dbReference type="Proteomes" id="UP000078113">
    <property type="component" value="Unassembled WGS sequence"/>
</dbReference>
<feature type="compositionally biased region" description="Low complexity" evidence="1">
    <location>
        <begin position="250"/>
        <end position="265"/>
    </location>
</feature>
<feature type="compositionally biased region" description="Acidic residues" evidence="1">
    <location>
        <begin position="43"/>
        <end position="72"/>
    </location>
</feature>
<reference evidence="2" key="1">
    <citation type="submission" date="2016-04" db="EMBL/GenBank/DDBJ databases">
        <authorList>
            <person name="Nguyen H.D."/>
            <person name="Samba Siva P."/>
            <person name="Cullis J."/>
            <person name="Levesque C.A."/>
            <person name="Hambleton S."/>
        </authorList>
    </citation>
    <scope>NUCLEOTIDE SEQUENCE</scope>
    <source>
        <strain evidence="2">DAOMC 236422</strain>
    </source>
</reference>
<feature type="region of interest" description="Disordered" evidence="1">
    <location>
        <begin position="176"/>
        <end position="265"/>
    </location>
</feature>
<proteinExistence type="predicted"/>
<sequence>MVQASRLRRPLPGSGSSANPAPRKRARERTTASPLGSQSSGEEWVEDEQDDDNDDDDNDNEGDDDEEDDEEQVTPAKGKAAGKGKATPAKGKVTATPAKEKVTSAKKPTKAQAQNSALEYMMLQATSQLEASCGILCLLAKDTETDLPAVMMNTSISCLERILAVKTPDTLFGPAPLAPAPVPSPSTQASEAHRPRPRSAATSTIRSSSSPPVTTSPPASRSTRLLGTQGWMPPTVSASRATSGEAATYRPASSSRSGPSSEASR</sequence>
<accession>A0A8X7N3G2</accession>